<dbReference type="Proteomes" id="UP000247702">
    <property type="component" value="Unassembled WGS sequence"/>
</dbReference>
<organism evidence="1 2">
    <name type="scientific">Rhizophagus clarus</name>
    <dbReference type="NCBI Taxonomy" id="94130"/>
    <lineage>
        <taxon>Eukaryota</taxon>
        <taxon>Fungi</taxon>
        <taxon>Fungi incertae sedis</taxon>
        <taxon>Mucoromycota</taxon>
        <taxon>Glomeromycotina</taxon>
        <taxon>Glomeromycetes</taxon>
        <taxon>Glomerales</taxon>
        <taxon>Glomeraceae</taxon>
        <taxon>Rhizophagus</taxon>
    </lineage>
</organism>
<comment type="caution">
    <text evidence="1">The sequence shown here is derived from an EMBL/GenBank/DDBJ whole genome shotgun (WGS) entry which is preliminary data.</text>
</comment>
<evidence type="ECO:0000313" key="2">
    <source>
        <dbReference type="Proteomes" id="UP000247702"/>
    </source>
</evidence>
<protein>
    <submittedName>
        <fullName evidence="1">Uncharacterized protein</fullName>
    </submittedName>
</protein>
<proteinExistence type="predicted"/>
<dbReference type="AlphaFoldDB" id="A0A2Z6QW45"/>
<sequence>MMILNVKIVSDRWCKPCQINNIKKNFATYSSGNEKIDEFIQEIRLNIENYNDIIFEWIPYNQFNDIKKVKKSDSATLYSAIWIDGSLKYVLNKEEYKYERIPDEKVFFKCLNNSQNIIFNELKNEIKSYSINVREYNDIPKIYGISQNSDTKDYILVFSKCFCEKCGDQYTDLWYRWCKPCQKNELKQNFANWSSGNKKIDEFIQEMQLNIESHYDIIVKWIPYNQFNDIKEVRKSDSATLSSAIWIDGPLRYDVDIYKYERIPDEKVVLKCLNNSQNIISNELTNEIKSYSINIYDVNNIPKIYGISQNLNTKDYIIVLGDLCKNCCDQYTELWYSRWCKPCQINYLKENFANWNSENEKIDEFIQEIYKYGKFEYEKKPNEEVTLKYLNNSQNIVSEFLNEVKMMFFIKIDEDYIPKIYGISQNSDTKDYILVLSKCFCEKCGNQYTDLKKKWCKPCQKNELEQNFANWSSGNEKIDKFI</sequence>
<reference evidence="1 2" key="1">
    <citation type="submission" date="2017-11" db="EMBL/GenBank/DDBJ databases">
        <title>The genome of Rhizophagus clarus HR1 reveals common genetic basis of auxotrophy among arbuscular mycorrhizal fungi.</title>
        <authorList>
            <person name="Kobayashi Y."/>
        </authorList>
    </citation>
    <scope>NUCLEOTIDE SEQUENCE [LARGE SCALE GENOMIC DNA]</scope>
    <source>
        <strain evidence="1 2">HR1</strain>
    </source>
</reference>
<name>A0A2Z6QW45_9GLOM</name>
<accession>A0A2Z6QW45</accession>
<keyword evidence="2" id="KW-1185">Reference proteome</keyword>
<gene>
    <name evidence="1" type="ORF">RclHR1_15590002</name>
</gene>
<dbReference type="EMBL" id="BEXD01000623">
    <property type="protein sequence ID" value="GBB88961.1"/>
    <property type="molecule type" value="Genomic_DNA"/>
</dbReference>
<evidence type="ECO:0000313" key="1">
    <source>
        <dbReference type="EMBL" id="GBB88961.1"/>
    </source>
</evidence>